<evidence type="ECO:0000256" key="7">
    <source>
        <dbReference type="ARBA" id="ARBA00022837"/>
    </source>
</evidence>
<keyword evidence="2" id="KW-1003">Cell membrane</keyword>
<feature type="domain" description="Cadherin" evidence="16">
    <location>
        <begin position="1172"/>
        <end position="1287"/>
    </location>
</feature>
<keyword evidence="12" id="KW-0325">Glycoprotein</keyword>
<dbReference type="GO" id="GO:0048513">
    <property type="term" value="P:animal organ development"/>
    <property type="evidence" value="ECO:0007669"/>
    <property type="project" value="UniProtKB-ARBA"/>
</dbReference>
<dbReference type="FunFam" id="2.60.40.60:FF:000345">
    <property type="entry name" value="Cadherin 2"/>
    <property type="match status" value="1"/>
</dbReference>
<comment type="function">
    <text evidence="13">Cadherins are calcium-dependent cell adhesion proteins. They preferentially interact with themselves in a homophilic manner in connecting cells.</text>
</comment>
<evidence type="ECO:0000256" key="11">
    <source>
        <dbReference type="ARBA" id="ARBA00023157"/>
    </source>
</evidence>
<evidence type="ECO:0000256" key="8">
    <source>
        <dbReference type="ARBA" id="ARBA00022889"/>
    </source>
</evidence>
<dbReference type="GO" id="GO:0001736">
    <property type="term" value="P:establishment of planar polarity"/>
    <property type="evidence" value="ECO:0007669"/>
    <property type="project" value="UniProtKB-ARBA"/>
</dbReference>
<feature type="domain" description="Cadherin" evidence="16">
    <location>
        <begin position="389"/>
        <end position="504"/>
    </location>
</feature>
<evidence type="ECO:0000256" key="1">
    <source>
        <dbReference type="ARBA" id="ARBA00004251"/>
    </source>
</evidence>
<keyword evidence="8" id="KW-0130">Cell adhesion</keyword>
<feature type="domain" description="Cadherin" evidence="16">
    <location>
        <begin position="964"/>
        <end position="1067"/>
    </location>
</feature>
<dbReference type="GO" id="GO:0048589">
    <property type="term" value="P:developmental growth"/>
    <property type="evidence" value="ECO:0007669"/>
    <property type="project" value="UniProtKB-ARBA"/>
</dbReference>
<feature type="domain" description="Cadherin" evidence="16">
    <location>
        <begin position="1290"/>
        <end position="1397"/>
    </location>
</feature>
<dbReference type="GO" id="GO:0005509">
    <property type="term" value="F:calcium ion binding"/>
    <property type="evidence" value="ECO:0007669"/>
    <property type="project" value="UniProtKB-UniRule"/>
</dbReference>
<evidence type="ECO:0000256" key="6">
    <source>
        <dbReference type="ARBA" id="ARBA00022737"/>
    </source>
</evidence>
<dbReference type="PANTHER" id="PTHR24028">
    <property type="entry name" value="CADHERIN-87A"/>
    <property type="match status" value="1"/>
</dbReference>
<feature type="domain" description="Cadherin" evidence="16">
    <location>
        <begin position="1398"/>
        <end position="1579"/>
    </location>
</feature>
<feature type="domain" description="Cadherin" evidence="16">
    <location>
        <begin position="169"/>
        <end position="277"/>
    </location>
</feature>
<keyword evidence="7 14" id="KW-0106">Calcium</keyword>
<name>A0A8D8IK24_CULPI</name>
<evidence type="ECO:0000256" key="5">
    <source>
        <dbReference type="ARBA" id="ARBA00022729"/>
    </source>
</evidence>
<dbReference type="GO" id="GO:0048731">
    <property type="term" value="P:system development"/>
    <property type="evidence" value="ECO:0007669"/>
    <property type="project" value="UniProtKB-ARBA"/>
</dbReference>
<keyword evidence="9 15" id="KW-1133">Transmembrane helix</keyword>
<dbReference type="FunFam" id="2.60.40.60:FF:000118">
    <property type="entry name" value="protocadherin Fat 4"/>
    <property type="match status" value="1"/>
</dbReference>
<dbReference type="CDD" id="cd11304">
    <property type="entry name" value="Cadherin_repeat"/>
    <property type="match status" value="13"/>
</dbReference>
<dbReference type="GO" id="GO:0007156">
    <property type="term" value="P:homophilic cell adhesion via plasma membrane adhesion molecules"/>
    <property type="evidence" value="ECO:0007669"/>
    <property type="project" value="InterPro"/>
</dbReference>
<dbReference type="FunFam" id="2.60.40.60:FF:000168">
    <property type="entry name" value="Cadherin-related family member 2"/>
    <property type="match status" value="1"/>
</dbReference>
<evidence type="ECO:0000256" key="14">
    <source>
        <dbReference type="PROSITE-ProRule" id="PRU00043"/>
    </source>
</evidence>
<reference evidence="17" key="1">
    <citation type="submission" date="2021-05" db="EMBL/GenBank/DDBJ databases">
        <authorList>
            <person name="Alioto T."/>
            <person name="Alioto T."/>
            <person name="Gomez Garrido J."/>
        </authorList>
    </citation>
    <scope>NUCLEOTIDE SEQUENCE</scope>
</reference>
<sequence>MELTFSLNLTSFLLSIILLVACKQRATSYKFMKVRLKILLGLLLILLPTASCNRPPRFLIDGPPEIVLRLKEGSDTPVDSLIYRVKGYDPDGDPLTFGVRPSVDSDLIRLEQKSKIEANIYLSKELDREVKNEYKFVLTLSDGRLGDYTITQSLLLLVEDVNDNEPIFKPFTSAVEVSENSAPGVIVTVEATDRDEGAYGQVVYFLEELEGDNEVFTISTTYGKGIIRLVGSLDYERKSLYQLRILAKDRAIQGRVNTGTAALLVKVKDVEDQLPEFILVSSVTRIAEDAPVGTEVTAVKAIDGDRGVNNRIQYSIVENDGSPFSIDRQTGAIVTTAKLDREDTRNRMRAAYILEIVATEVCDVEPAPLVKTELTILITDVNDESPTFKSHKYELEINENAQQNTPVTFLSIGLNFVFDYDQGKNGTFDLYLEPGGGAFEISPSRAVNEATFILRVANPSLLDYEKNKTMNFKIHAREITDEGRHNVADIVVYIRDQNDNFPEYEKAQYECYLPENSVIGVILTQVQAVDIDSGRFGTEGIRYTHISGSMADLLSLHPVTGAITLKIQGDEALDRELIQKHYLTVEARDDFGKGNLKTVQVIVFILDSNDNFPVFLQNSYEARLMENKMSFETPLIIHAKDADQNGTRNSEVRYEIIEGQFKENFTIDYVNGELKPKTYIDFELLDSGIFNIRPIHLTVQASDLGTPSLSSKVSVIVYVQDVNDHPPQFTNLFYSRSIPEDLPGGSSVLSLNAIDMDGSSPNNFIVYRIQSGASDKFVISPDKGIISIATGATLDPDLTESKITEYALTVVALDGGIGEQQLRSYCKVNIAIIDKNNKVPYFLEPGTISIRENSPVGTYAYRLIAYDLDRNPMLRFYMDGNNSEARSEDGLLVKLSEYDYLAAFSLNSTDGLIRVVKLLDREKIETVRLGFIVEDVASESGKQTSSATLVIRIEDENDNSPRFQKSFYKRSVAENSPIGSPVLNVFANDIDKNKTIRYTLEGPKEITRLLHLDTESGEIVIANKIDYEIFQWLNVTVRATDSGYPSRSSLTELIIRVIDENDNNPYFSSDATNFTVYENSPIGFKIASLQAQDADTGSFGKITYLIDRMSSNGKFSIDPESGDLLVADYLDREAKQMYMLVIEAWDNYQFGYLSGESRNAFKQIFVSILDENDNTPVMTVPEGCAQVTEFHNIREPLMEIKATDIDDSETGNAQIEFEIVETIGTNIFYLKQIASGKAEIYSNQSLNNLYGNYSLLITARDKGVPSNAVSEKVDICVLDFNDHAPNFIFPSNDSIIHVPENATVGTSIIQVKAIDSDIGPNAAVMYRFKPDPVGGYRSFSIDEYSGVITLKLLLDRERQKKYELRVEAYDQGIPTPLSADLDLSIHVKNVNDYEPKFLIEEITVNFTEHSKPGMEYKKLPDTIDRDEVDYFDDTPTLVCYFIVHGNEEGHFQLDKRSHILTVVRELDREKKSNHTLIVKASENCINTPENLALSQPRAIAVKSSENDVYQIASQTHFVSVQNFETNQTVKNVQQMQLNEYHSSKAVAEKYSSDFFYQRESTLVRVLIYVQDINDNPPVFTQKIFTGGVTTSTTFGTQFMKLTAVDHDEGTHAQMSFYQIGEVKQSLDEGLDHLRKPPFLVDRDTGAIQINFDPQKGMKGYFDFKVMVNDSAGHRDDAHVFIYLLREDQRVKFVLRLQPVEMREKINIFRDALSDVSSCIVNVDDFRVHENRDGSIDKTKTDVYIHLVNRKDNSILDVSDVLKLLDENVEMLNELFKEFNVLDTQASEASFFTADLSGGSVFVWLVISNIFIGALLIVILALCVSQRSKYRRQLRAARVANYAAAHSDLVTKGLLSSVPNTNKHSIEGSNPIWLKAYENEWFKNDEGHVKNISGPESLEENIISADDLTKTLNFDRFDAKQYNLYSQVDKFTNKNILTNKLETTEL</sequence>
<evidence type="ECO:0000256" key="12">
    <source>
        <dbReference type="ARBA" id="ARBA00023180"/>
    </source>
</evidence>
<feature type="domain" description="Cadherin" evidence="16">
    <location>
        <begin position="1580"/>
        <end position="1700"/>
    </location>
</feature>
<evidence type="ECO:0000256" key="4">
    <source>
        <dbReference type="ARBA" id="ARBA00022692"/>
    </source>
</evidence>
<accession>A0A8D8IK24</accession>
<evidence type="ECO:0000313" key="17">
    <source>
        <dbReference type="EMBL" id="CAG6553697.1"/>
    </source>
</evidence>
<dbReference type="PROSITE" id="PS00232">
    <property type="entry name" value="CADHERIN_1"/>
    <property type="match status" value="7"/>
</dbReference>
<dbReference type="PROSITE" id="PS50268">
    <property type="entry name" value="CADHERIN_2"/>
    <property type="match status" value="14"/>
</dbReference>
<dbReference type="GO" id="GO:0030154">
    <property type="term" value="P:cell differentiation"/>
    <property type="evidence" value="ECO:0007669"/>
    <property type="project" value="UniProtKB-ARBA"/>
</dbReference>
<keyword evidence="10 15" id="KW-0472">Membrane</keyword>
<dbReference type="EMBL" id="HBUE01144950">
    <property type="protein sequence ID" value="CAG6502458.1"/>
    <property type="molecule type" value="Transcribed_RNA"/>
</dbReference>
<keyword evidence="5" id="KW-0732">Signal</keyword>
<keyword evidence="11" id="KW-1015">Disulfide bond</keyword>
<dbReference type="FunFam" id="2.60.40.60:FF:000039">
    <property type="entry name" value="FAT atypical cadherin 3"/>
    <property type="match status" value="1"/>
</dbReference>
<evidence type="ECO:0000259" key="16">
    <source>
        <dbReference type="PROSITE" id="PS50268"/>
    </source>
</evidence>
<feature type="domain" description="Cadherin" evidence="16">
    <location>
        <begin position="1068"/>
        <end position="1178"/>
    </location>
</feature>
<comment type="subcellular location">
    <subcellularLocation>
        <location evidence="1">Cell membrane</location>
        <topology evidence="1">Single-pass type I membrane protein</topology>
    </subcellularLocation>
</comment>
<feature type="transmembrane region" description="Helical" evidence="15">
    <location>
        <begin position="6"/>
        <end position="22"/>
    </location>
</feature>
<dbReference type="FunFam" id="2.60.40.60:FF:000306">
    <property type="entry name" value="Cadherin 23"/>
    <property type="match status" value="1"/>
</dbReference>
<evidence type="ECO:0000256" key="13">
    <source>
        <dbReference type="ARBA" id="ARBA00059331"/>
    </source>
</evidence>
<organism evidence="17">
    <name type="scientific">Culex pipiens</name>
    <name type="common">House mosquito</name>
    <dbReference type="NCBI Taxonomy" id="7175"/>
    <lineage>
        <taxon>Eukaryota</taxon>
        <taxon>Metazoa</taxon>
        <taxon>Ecdysozoa</taxon>
        <taxon>Arthropoda</taxon>
        <taxon>Hexapoda</taxon>
        <taxon>Insecta</taxon>
        <taxon>Pterygota</taxon>
        <taxon>Neoptera</taxon>
        <taxon>Endopterygota</taxon>
        <taxon>Diptera</taxon>
        <taxon>Nematocera</taxon>
        <taxon>Culicoidea</taxon>
        <taxon>Culicidae</taxon>
        <taxon>Culicinae</taxon>
        <taxon>Culicini</taxon>
        <taxon>Culex</taxon>
        <taxon>Culex</taxon>
    </lineage>
</organism>
<feature type="domain" description="Cadherin" evidence="16">
    <location>
        <begin position="730"/>
        <end position="842"/>
    </location>
</feature>
<keyword evidence="6" id="KW-0677">Repeat</keyword>
<dbReference type="GO" id="GO:0007163">
    <property type="term" value="P:establishment or maintenance of cell polarity"/>
    <property type="evidence" value="ECO:0007669"/>
    <property type="project" value="UniProtKB-ARBA"/>
</dbReference>
<evidence type="ECO:0000256" key="9">
    <source>
        <dbReference type="ARBA" id="ARBA00022989"/>
    </source>
</evidence>
<dbReference type="Pfam" id="PF00028">
    <property type="entry name" value="Cadherin"/>
    <property type="match status" value="9"/>
</dbReference>
<feature type="domain" description="Cadherin" evidence="16">
    <location>
        <begin position="74"/>
        <end position="168"/>
    </location>
</feature>
<dbReference type="InterPro" id="IPR050174">
    <property type="entry name" value="Protocadherin/Cadherin-CA"/>
</dbReference>
<feature type="transmembrane region" description="Helical" evidence="15">
    <location>
        <begin position="1800"/>
        <end position="1824"/>
    </location>
</feature>
<protein>
    <submittedName>
        <fullName evidence="17">Cadherin-23</fullName>
    </submittedName>
</protein>
<keyword evidence="3" id="KW-0245">EGF-like domain</keyword>
<dbReference type="PRINTS" id="PR00205">
    <property type="entry name" value="CADHERIN"/>
</dbReference>
<dbReference type="EMBL" id="HBUE01249792">
    <property type="protein sequence ID" value="CAG6553697.1"/>
    <property type="molecule type" value="Transcribed_RNA"/>
</dbReference>
<feature type="domain" description="Cadherin" evidence="16">
    <location>
        <begin position="842"/>
        <end position="963"/>
    </location>
</feature>
<feature type="domain" description="Cadherin" evidence="16">
    <location>
        <begin position="505"/>
        <end position="615"/>
    </location>
</feature>
<dbReference type="InterPro" id="IPR020894">
    <property type="entry name" value="Cadherin_CS"/>
</dbReference>
<dbReference type="InterPro" id="IPR002126">
    <property type="entry name" value="Cadherin-like_dom"/>
</dbReference>
<dbReference type="InterPro" id="IPR015919">
    <property type="entry name" value="Cadherin-like_sf"/>
</dbReference>
<dbReference type="GO" id="GO:0005886">
    <property type="term" value="C:plasma membrane"/>
    <property type="evidence" value="ECO:0007669"/>
    <property type="project" value="UniProtKB-SubCell"/>
</dbReference>
<dbReference type="FunFam" id="2.60.40.60:FF:000098">
    <property type="entry name" value="cadherin-23 isoform X1"/>
    <property type="match status" value="1"/>
</dbReference>
<dbReference type="Gene3D" id="2.60.40.60">
    <property type="entry name" value="Cadherins"/>
    <property type="match status" value="14"/>
</dbReference>
<dbReference type="FunFam" id="2.60.40.60:FF:000124">
    <property type="entry name" value="Cadherin-related family member 1"/>
    <property type="match status" value="1"/>
</dbReference>
<evidence type="ECO:0000256" key="15">
    <source>
        <dbReference type="SAM" id="Phobius"/>
    </source>
</evidence>
<dbReference type="SMART" id="SM00112">
    <property type="entry name" value="CA"/>
    <property type="match status" value="14"/>
</dbReference>
<evidence type="ECO:0000256" key="3">
    <source>
        <dbReference type="ARBA" id="ARBA00022536"/>
    </source>
</evidence>
<dbReference type="PANTHER" id="PTHR24028:SF146">
    <property type="entry name" value="CADHERIN 96CB, ISOFORM D-RELATED"/>
    <property type="match status" value="1"/>
</dbReference>
<feature type="transmembrane region" description="Helical" evidence="15">
    <location>
        <begin position="34"/>
        <end position="51"/>
    </location>
</feature>
<evidence type="ECO:0000256" key="10">
    <source>
        <dbReference type="ARBA" id="ARBA00023136"/>
    </source>
</evidence>
<keyword evidence="4 15" id="KW-0812">Transmembrane</keyword>
<dbReference type="FunFam" id="2.60.40.60:FF:000020">
    <property type="entry name" value="Dachsous cadherin-related 1b"/>
    <property type="match status" value="1"/>
</dbReference>
<feature type="domain" description="Cadherin" evidence="16">
    <location>
        <begin position="616"/>
        <end position="729"/>
    </location>
</feature>
<proteinExistence type="predicted"/>
<evidence type="ECO:0000256" key="2">
    <source>
        <dbReference type="ARBA" id="ARBA00022475"/>
    </source>
</evidence>
<dbReference type="SUPFAM" id="SSF49313">
    <property type="entry name" value="Cadherin-like"/>
    <property type="match status" value="14"/>
</dbReference>
<feature type="domain" description="Cadherin" evidence="16">
    <location>
        <begin position="286"/>
        <end position="388"/>
    </location>
</feature>